<dbReference type="PROSITE" id="PS50015">
    <property type="entry name" value="SAP_B"/>
    <property type="match status" value="1"/>
</dbReference>
<feature type="chain" id="PRO_5036850814" evidence="2">
    <location>
        <begin position="17"/>
        <end position="106"/>
    </location>
</feature>
<evidence type="ECO:0000256" key="1">
    <source>
        <dbReference type="ARBA" id="ARBA00023157"/>
    </source>
</evidence>
<keyword evidence="1" id="KW-1015">Disulfide bond</keyword>
<dbReference type="SUPFAM" id="SSF47862">
    <property type="entry name" value="Saposin"/>
    <property type="match status" value="1"/>
</dbReference>
<dbReference type="InterPro" id="IPR011001">
    <property type="entry name" value="Saposin-like"/>
</dbReference>
<feature type="domain" description="Saposin B-type" evidence="3">
    <location>
        <begin position="31"/>
        <end position="106"/>
    </location>
</feature>
<dbReference type="WBParaSite" id="PSAMB.scaffold1158size35130.g11429.t1">
    <property type="protein sequence ID" value="PSAMB.scaffold1158size35130.g11429.t1"/>
    <property type="gene ID" value="PSAMB.scaffold1158size35130.g11429"/>
</dbReference>
<dbReference type="InterPro" id="IPR008139">
    <property type="entry name" value="SaposinB_dom"/>
</dbReference>
<feature type="signal peptide" evidence="2">
    <location>
        <begin position="1"/>
        <end position="16"/>
    </location>
</feature>
<keyword evidence="4" id="KW-1185">Reference proteome</keyword>
<evidence type="ECO:0000256" key="2">
    <source>
        <dbReference type="SAM" id="SignalP"/>
    </source>
</evidence>
<proteinExistence type="predicted"/>
<dbReference type="Proteomes" id="UP000887566">
    <property type="component" value="Unplaced"/>
</dbReference>
<protein>
    <submittedName>
        <fullName evidence="5">Saposin B-type domain-containing protein</fullName>
    </submittedName>
</protein>
<evidence type="ECO:0000313" key="4">
    <source>
        <dbReference type="Proteomes" id="UP000887566"/>
    </source>
</evidence>
<dbReference type="Gene3D" id="1.10.225.10">
    <property type="entry name" value="Saposin-like"/>
    <property type="match status" value="1"/>
</dbReference>
<dbReference type="AlphaFoldDB" id="A0A914UPI2"/>
<evidence type="ECO:0000259" key="3">
    <source>
        <dbReference type="PROSITE" id="PS50015"/>
    </source>
</evidence>
<keyword evidence="2" id="KW-0732">Signal</keyword>
<accession>A0A914UPI2</accession>
<sequence>MKFVVVFLAVVVCALAMPYDKKDVNDKTILHGILCGGCKKIVEEGEKLGADAVKGFVDGEIDELCSVASFLAHECRKELDGVVDKLVADIIKKLSPDDACKDCDLC</sequence>
<evidence type="ECO:0000313" key="5">
    <source>
        <dbReference type="WBParaSite" id="PSAMB.scaffold1158size35130.g11429.t1"/>
    </source>
</evidence>
<organism evidence="4 5">
    <name type="scientific">Plectus sambesii</name>
    <dbReference type="NCBI Taxonomy" id="2011161"/>
    <lineage>
        <taxon>Eukaryota</taxon>
        <taxon>Metazoa</taxon>
        <taxon>Ecdysozoa</taxon>
        <taxon>Nematoda</taxon>
        <taxon>Chromadorea</taxon>
        <taxon>Plectida</taxon>
        <taxon>Plectina</taxon>
        <taxon>Plectoidea</taxon>
        <taxon>Plectidae</taxon>
        <taxon>Plectus</taxon>
    </lineage>
</organism>
<name>A0A914UPI2_9BILA</name>
<dbReference type="SMART" id="SM00741">
    <property type="entry name" value="SapB"/>
    <property type="match status" value="1"/>
</dbReference>
<reference evidence="5" key="1">
    <citation type="submission" date="2022-11" db="UniProtKB">
        <authorList>
            <consortium name="WormBaseParasite"/>
        </authorList>
    </citation>
    <scope>IDENTIFICATION</scope>
</reference>